<sequence length="63" mass="6554">MEVSSSAGYATALKQLNITQQFQTEQVRASSDQSQQVTNLLAGSGSTRPAATGGRGQIVDIQA</sequence>
<proteinExistence type="predicted"/>
<evidence type="ECO:0000313" key="1">
    <source>
        <dbReference type="EMBL" id="AUN33511.1"/>
    </source>
</evidence>
<keyword evidence="2" id="KW-1185">Reference proteome</keyword>
<dbReference type="OrthoDB" id="7364925at2"/>
<dbReference type="AlphaFoldDB" id="A0A2K9NKD0"/>
<geneLocation type="plasmid" evidence="1 2">
    <name>unnamed1</name>
</geneLocation>
<dbReference type="KEGG" id="ncb:C0V82_24515"/>
<protein>
    <submittedName>
        <fullName evidence="1">Uncharacterized protein</fullName>
    </submittedName>
</protein>
<dbReference type="EMBL" id="CP025613">
    <property type="protein sequence ID" value="AUN33511.1"/>
    <property type="molecule type" value="Genomic_DNA"/>
</dbReference>
<keyword evidence="1" id="KW-0614">Plasmid</keyword>
<evidence type="ECO:0000313" key="2">
    <source>
        <dbReference type="Proteomes" id="UP000234752"/>
    </source>
</evidence>
<organism evidence="1 2">
    <name type="scientific">Niveispirillum cyanobacteriorum</name>
    <dbReference type="NCBI Taxonomy" id="1612173"/>
    <lineage>
        <taxon>Bacteria</taxon>
        <taxon>Pseudomonadati</taxon>
        <taxon>Pseudomonadota</taxon>
        <taxon>Alphaproteobacteria</taxon>
        <taxon>Rhodospirillales</taxon>
        <taxon>Azospirillaceae</taxon>
        <taxon>Niveispirillum</taxon>
    </lineage>
</organism>
<reference evidence="1 2" key="1">
    <citation type="submission" date="2017-12" db="EMBL/GenBank/DDBJ databases">
        <title>Genomes of bacteria within cyanobacterial aggregates.</title>
        <authorList>
            <person name="Cai H."/>
        </authorList>
    </citation>
    <scope>NUCLEOTIDE SEQUENCE [LARGE SCALE GENOMIC DNA]</scope>
    <source>
        <strain evidence="1 2">TH16</strain>
        <plasmid evidence="1 2">unnamed1</plasmid>
    </source>
</reference>
<accession>A0A2K9NKD0</accession>
<dbReference type="RefSeq" id="WP_102115022.1">
    <property type="nucleotide sequence ID" value="NZ_BMGN01000001.1"/>
</dbReference>
<gene>
    <name evidence="1" type="ORF">C0V82_24515</name>
</gene>
<name>A0A2K9NKD0_9PROT</name>
<dbReference type="Proteomes" id="UP000234752">
    <property type="component" value="Plasmid unnamed1"/>
</dbReference>